<dbReference type="EMBL" id="GEDG01012828">
    <property type="protein sequence ID" value="JAP25873.1"/>
    <property type="molecule type" value="Transcribed_RNA"/>
</dbReference>
<reference evidence="1" key="1">
    <citation type="submission" date="2015-12" db="EMBL/GenBank/DDBJ databases">
        <title>Gene expression during late stages of embryo sac development: a critical building block for successful pollen-pistil interactions.</title>
        <authorList>
            <person name="Liu Y."/>
            <person name="Joly V."/>
            <person name="Sabar M."/>
            <person name="Matton D.P."/>
        </authorList>
    </citation>
    <scope>NUCLEOTIDE SEQUENCE</scope>
</reference>
<proteinExistence type="predicted"/>
<sequence length="85" mass="9881">MVITCAHEFGMDIYATDVIHADFNFVEHNFAQWCYQLNFYGSINLLLLHQQDYTQPCTSSLKPHSTQHQKKSDLTVKLQLPLFCC</sequence>
<accession>A0A0V0HZS4</accession>
<protein>
    <submittedName>
        <fullName evidence="1">Putative ovule protein</fullName>
    </submittedName>
</protein>
<dbReference type="AlphaFoldDB" id="A0A0V0HZS4"/>
<name>A0A0V0HZS4_SOLCH</name>
<organism evidence="1">
    <name type="scientific">Solanum chacoense</name>
    <name type="common">Chaco potato</name>
    <dbReference type="NCBI Taxonomy" id="4108"/>
    <lineage>
        <taxon>Eukaryota</taxon>
        <taxon>Viridiplantae</taxon>
        <taxon>Streptophyta</taxon>
        <taxon>Embryophyta</taxon>
        <taxon>Tracheophyta</taxon>
        <taxon>Spermatophyta</taxon>
        <taxon>Magnoliopsida</taxon>
        <taxon>eudicotyledons</taxon>
        <taxon>Gunneridae</taxon>
        <taxon>Pentapetalae</taxon>
        <taxon>asterids</taxon>
        <taxon>lamiids</taxon>
        <taxon>Solanales</taxon>
        <taxon>Solanaceae</taxon>
        <taxon>Solanoideae</taxon>
        <taxon>Solaneae</taxon>
        <taxon>Solanum</taxon>
    </lineage>
</organism>
<evidence type="ECO:0000313" key="1">
    <source>
        <dbReference type="EMBL" id="JAP25873.1"/>
    </source>
</evidence>